<comment type="caution">
    <text evidence="1">The sequence shown here is derived from an EMBL/GenBank/DDBJ whole genome shotgun (WGS) entry which is preliminary data.</text>
</comment>
<dbReference type="Proteomes" id="UP000298390">
    <property type="component" value="Unassembled WGS sequence"/>
</dbReference>
<name>A0A4Y9YBM6_9APHY</name>
<evidence type="ECO:0000313" key="1">
    <source>
        <dbReference type="EMBL" id="TFY59288.1"/>
    </source>
</evidence>
<dbReference type="EMBL" id="SEKV01000311">
    <property type="protein sequence ID" value="TFY59288.1"/>
    <property type="molecule type" value="Genomic_DNA"/>
</dbReference>
<evidence type="ECO:0000313" key="2">
    <source>
        <dbReference type="Proteomes" id="UP000298390"/>
    </source>
</evidence>
<protein>
    <submittedName>
        <fullName evidence="1">Uncharacterized protein</fullName>
    </submittedName>
</protein>
<proteinExistence type="predicted"/>
<accession>A0A4Y9YBM6</accession>
<reference evidence="1 2" key="1">
    <citation type="submission" date="2019-01" db="EMBL/GenBank/DDBJ databases">
        <title>Genome sequencing of the rare red list fungi Fomitopsis rosea.</title>
        <authorList>
            <person name="Buettner E."/>
            <person name="Kellner H."/>
        </authorList>
    </citation>
    <scope>NUCLEOTIDE SEQUENCE [LARGE SCALE GENOMIC DNA]</scope>
    <source>
        <strain evidence="1 2">DSM 105464</strain>
    </source>
</reference>
<organism evidence="1 2">
    <name type="scientific">Rhodofomes roseus</name>
    <dbReference type="NCBI Taxonomy" id="34475"/>
    <lineage>
        <taxon>Eukaryota</taxon>
        <taxon>Fungi</taxon>
        <taxon>Dikarya</taxon>
        <taxon>Basidiomycota</taxon>
        <taxon>Agaricomycotina</taxon>
        <taxon>Agaricomycetes</taxon>
        <taxon>Polyporales</taxon>
        <taxon>Rhodofomes</taxon>
    </lineage>
</organism>
<dbReference type="AlphaFoldDB" id="A0A4Y9YBM6"/>
<gene>
    <name evidence="1" type="ORF">EVJ58_g5876</name>
</gene>
<sequence>MAQADGALVNNELEEQTKFIEFWVEDFKKHNLTLDNSTLDEYSSVLMQMYRLKIDSDKPGPLFGRSEPVPQLQEDECLAGPRAPLAPNMSPTQFEEWFRELKFWDDQLPASTPTDFCFDSAMKAIEAYFSRLDPNGQGEALDASEKTSG</sequence>